<name>A0A6A4I2W3_9AGAR</name>
<keyword evidence="4" id="KW-1185">Reference proteome</keyword>
<evidence type="ECO:0000256" key="2">
    <source>
        <dbReference type="SAM" id="Phobius"/>
    </source>
</evidence>
<keyword evidence="2" id="KW-1133">Transmembrane helix</keyword>
<dbReference type="Proteomes" id="UP000799118">
    <property type="component" value="Unassembled WGS sequence"/>
</dbReference>
<reference evidence="3" key="1">
    <citation type="journal article" date="2019" name="Environ. Microbiol.">
        <title>Fungal ecological strategies reflected in gene transcription - a case study of two litter decomposers.</title>
        <authorList>
            <person name="Barbi F."/>
            <person name="Kohler A."/>
            <person name="Barry K."/>
            <person name="Baskaran P."/>
            <person name="Daum C."/>
            <person name="Fauchery L."/>
            <person name="Ihrmark K."/>
            <person name="Kuo A."/>
            <person name="LaButti K."/>
            <person name="Lipzen A."/>
            <person name="Morin E."/>
            <person name="Grigoriev I.V."/>
            <person name="Henrissat B."/>
            <person name="Lindahl B."/>
            <person name="Martin F."/>
        </authorList>
    </citation>
    <scope>NUCLEOTIDE SEQUENCE</scope>
    <source>
        <strain evidence="3">JB14</strain>
    </source>
</reference>
<sequence>MFGGGSNSVFGAKPNASPQPAAANSNSTQTTSPLDRARLLHLHHLLFRSLLRRRRLPLQRRNLRHHRRLVLSVLLLLNLEERLNRHSRFHRRQLLHRHRRPLLLLKHPKLVFLSRLVRHQQVHLPSRMPLVVAVVHSRLGLRVVVVVRLVQRRVVLASPRLRYSVMVEDSDRRQRHQVVLERLEQRLEVQRRRTTATPNDYILHTQYNENLLGLFYFFFTYHLSILTHLTSCMVLISHSVHYVHTSFFFCVVVGSISIHFLQSAMIAVVLSSSPSKALL</sequence>
<evidence type="ECO:0000256" key="1">
    <source>
        <dbReference type="SAM" id="MobiDB-lite"/>
    </source>
</evidence>
<keyword evidence="2" id="KW-0812">Transmembrane</keyword>
<accession>A0A6A4I2W3</accession>
<dbReference type="AlphaFoldDB" id="A0A6A4I2W3"/>
<proteinExistence type="predicted"/>
<keyword evidence="2" id="KW-0472">Membrane</keyword>
<feature type="transmembrane region" description="Helical" evidence="2">
    <location>
        <begin position="214"/>
        <end position="236"/>
    </location>
</feature>
<dbReference type="EMBL" id="ML769413">
    <property type="protein sequence ID" value="KAE9404866.1"/>
    <property type="molecule type" value="Genomic_DNA"/>
</dbReference>
<feature type="compositionally biased region" description="Low complexity" evidence="1">
    <location>
        <begin position="12"/>
        <end position="27"/>
    </location>
</feature>
<gene>
    <name evidence="3" type="ORF">BT96DRAFT_397443</name>
</gene>
<evidence type="ECO:0000313" key="4">
    <source>
        <dbReference type="Proteomes" id="UP000799118"/>
    </source>
</evidence>
<protein>
    <submittedName>
        <fullName evidence="3">Uncharacterized protein</fullName>
    </submittedName>
</protein>
<feature type="transmembrane region" description="Helical" evidence="2">
    <location>
        <begin position="248"/>
        <end position="270"/>
    </location>
</feature>
<organism evidence="3 4">
    <name type="scientific">Gymnopus androsaceus JB14</name>
    <dbReference type="NCBI Taxonomy" id="1447944"/>
    <lineage>
        <taxon>Eukaryota</taxon>
        <taxon>Fungi</taxon>
        <taxon>Dikarya</taxon>
        <taxon>Basidiomycota</taxon>
        <taxon>Agaricomycotina</taxon>
        <taxon>Agaricomycetes</taxon>
        <taxon>Agaricomycetidae</taxon>
        <taxon>Agaricales</taxon>
        <taxon>Marasmiineae</taxon>
        <taxon>Omphalotaceae</taxon>
        <taxon>Gymnopus</taxon>
    </lineage>
</organism>
<evidence type="ECO:0000313" key="3">
    <source>
        <dbReference type="EMBL" id="KAE9404866.1"/>
    </source>
</evidence>
<feature type="region of interest" description="Disordered" evidence="1">
    <location>
        <begin position="1"/>
        <end position="32"/>
    </location>
</feature>